<feature type="transmembrane region" description="Helical" evidence="5">
    <location>
        <begin position="6"/>
        <end position="23"/>
    </location>
</feature>
<evidence type="ECO:0000256" key="4">
    <source>
        <dbReference type="ARBA" id="ARBA00023136"/>
    </source>
</evidence>
<name>A0A518CDA6_9BACT</name>
<keyword evidence="8" id="KW-1185">Reference proteome</keyword>
<evidence type="ECO:0000256" key="5">
    <source>
        <dbReference type="SAM" id="Phobius"/>
    </source>
</evidence>
<feature type="transmembrane region" description="Helical" evidence="5">
    <location>
        <begin position="43"/>
        <end position="63"/>
    </location>
</feature>
<feature type="transmembrane region" description="Helical" evidence="5">
    <location>
        <begin position="218"/>
        <end position="235"/>
    </location>
</feature>
<dbReference type="InterPro" id="IPR009908">
    <property type="entry name" value="Methylamine_util_MauE"/>
</dbReference>
<evidence type="ECO:0000313" key="8">
    <source>
        <dbReference type="Proteomes" id="UP000318626"/>
    </source>
</evidence>
<evidence type="ECO:0000256" key="1">
    <source>
        <dbReference type="ARBA" id="ARBA00004141"/>
    </source>
</evidence>
<dbReference type="EMBL" id="CP036289">
    <property type="protein sequence ID" value="QDU77207.1"/>
    <property type="molecule type" value="Genomic_DNA"/>
</dbReference>
<organism evidence="7 8">
    <name type="scientific">Bremerella volcania</name>
    <dbReference type="NCBI Taxonomy" id="2527984"/>
    <lineage>
        <taxon>Bacteria</taxon>
        <taxon>Pseudomonadati</taxon>
        <taxon>Planctomycetota</taxon>
        <taxon>Planctomycetia</taxon>
        <taxon>Pirellulales</taxon>
        <taxon>Pirellulaceae</taxon>
        <taxon>Bremerella</taxon>
    </lineage>
</organism>
<dbReference type="Proteomes" id="UP000318626">
    <property type="component" value="Chromosome"/>
</dbReference>
<feature type="transmembrane region" description="Helical" evidence="5">
    <location>
        <begin position="164"/>
        <end position="184"/>
    </location>
</feature>
<dbReference type="KEGG" id="bvo:Pan97_42690"/>
<evidence type="ECO:0000259" key="6">
    <source>
        <dbReference type="Pfam" id="PF07291"/>
    </source>
</evidence>
<proteinExistence type="predicted"/>
<dbReference type="GO" id="GO:0016020">
    <property type="term" value="C:membrane"/>
    <property type="evidence" value="ECO:0007669"/>
    <property type="project" value="UniProtKB-SubCell"/>
</dbReference>
<keyword evidence="4 5" id="KW-0472">Membrane</keyword>
<feature type="transmembrane region" description="Helical" evidence="5">
    <location>
        <begin position="191"/>
        <end position="212"/>
    </location>
</feature>
<gene>
    <name evidence="7" type="ORF">Pan97_42690</name>
</gene>
<evidence type="ECO:0000256" key="2">
    <source>
        <dbReference type="ARBA" id="ARBA00022692"/>
    </source>
</evidence>
<keyword evidence="3 5" id="KW-1133">Transmembrane helix</keyword>
<dbReference type="AlphaFoldDB" id="A0A518CDA6"/>
<evidence type="ECO:0000313" key="7">
    <source>
        <dbReference type="EMBL" id="QDU77207.1"/>
    </source>
</evidence>
<evidence type="ECO:0000256" key="3">
    <source>
        <dbReference type="ARBA" id="ARBA00022989"/>
    </source>
</evidence>
<dbReference type="Pfam" id="PF07291">
    <property type="entry name" value="MauE"/>
    <property type="match status" value="1"/>
</dbReference>
<keyword evidence="2 5" id="KW-0812">Transmembrane</keyword>
<accession>A0A518CDA6</accession>
<dbReference type="GO" id="GO:0030416">
    <property type="term" value="P:methylamine metabolic process"/>
    <property type="evidence" value="ECO:0007669"/>
    <property type="project" value="InterPro"/>
</dbReference>
<protein>
    <recommendedName>
        <fullName evidence="6">Methylamine utilisation protein MauE domain-containing protein</fullName>
    </recommendedName>
</protein>
<feature type="domain" description="Methylamine utilisation protein MauE" evidence="6">
    <location>
        <begin position="119"/>
        <end position="207"/>
    </location>
</feature>
<reference evidence="8" key="1">
    <citation type="submission" date="2019-02" db="EMBL/GenBank/DDBJ databases">
        <title>Deep-cultivation of Planctomycetes and their phenomic and genomic characterization uncovers novel biology.</title>
        <authorList>
            <person name="Wiegand S."/>
            <person name="Jogler M."/>
            <person name="Boedeker C."/>
            <person name="Pinto D."/>
            <person name="Vollmers J."/>
            <person name="Rivas-Marin E."/>
            <person name="Kohn T."/>
            <person name="Peeters S.H."/>
            <person name="Heuer A."/>
            <person name="Rast P."/>
            <person name="Oberbeckmann S."/>
            <person name="Bunk B."/>
            <person name="Jeske O."/>
            <person name="Meyerdierks A."/>
            <person name="Storesund J.E."/>
            <person name="Kallscheuer N."/>
            <person name="Luecker S."/>
            <person name="Lage O.M."/>
            <person name="Pohl T."/>
            <person name="Merkel B.J."/>
            <person name="Hornburger P."/>
            <person name="Mueller R.-W."/>
            <person name="Bruemmer F."/>
            <person name="Labrenz M."/>
            <person name="Spormann A.M."/>
            <person name="Op den Camp H."/>
            <person name="Overmann J."/>
            <person name="Amann R."/>
            <person name="Jetten M.S.M."/>
            <person name="Mascher T."/>
            <person name="Medema M.H."/>
            <person name="Devos D.P."/>
            <person name="Kaster A.-K."/>
            <person name="Ovreas L."/>
            <person name="Rohde M."/>
            <person name="Galperin M.Y."/>
            <person name="Jogler C."/>
        </authorList>
    </citation>
    <scope>NUCLEOTIDE SEQUENCE [LARGE SCALE GENOMIC DNA]</scope>
    <source>
        <strain evidence="8">Pan97</strain>
    </source>
</reference>
<comment type="subcellular location">
    <subcellularLocation>
        <location evidence="1">Membrane</location>
        <topology evidence="1">Multi-pass membrane protein</topology>
    </subcellularLocation>
</comment>
<sequence>MLYQRAVPFFLLILVAVTYPLWIDQTAFPAVPIIAELCPVPGLVDILLLATLTAILMTVQIIGPQSPKASAPWIACSIILVLCFCLNQHRFQPWAYQFAVLGFIFGLAPPRNARQMAMWISLSIYFYSALSKLNPSFVNELGSDFLVTFSSIGGMSLSPDQLAAWKWLALGFPLFELLAFVLLLMPRTRKLGVVAACMMHVGLIVVLGPLGLSHSWGVLLWNVFFFTQAILLFGFSEPAQEEETAPAGTAGLRVAQVICGCVILFPTLELVGLGDPWPAWGLYASHVGRTHLFLSRHAVDRLPEPLRAYVDTESSDDLFVPFRLEQWSLETTGAPIYPGQRFSLAAARALVNKTDTASAARLVLESPAGRLQDDREADTFSGDKIAMEADRRFWLNTKPRDAFLQDRDR</sequence>
<feature type="transmembrane region" description="Helical" evidence="5">
    <location>
        <begin position="69"/>
        <end position="87"/>
    </location>
</feature>